<sequence length="34" mass="3858">MQVAKPMLMQLLLVAKSMPVLELVAMRAFLEAQR</sequence>
<accession>C4J313</accession>
<dbReference type="AlphaFoldDB" id="C4J313"/>
<protein>
    <submittedName>
        <fullName evidence="1">Uncharacterized protein</fullName>
    </submittedName>
</protein>
<reference evidence="1" key="2">
    <citation type="submission" date="2012-06" db="EMBL/GenBank/DDBJ databases">
        <authorList>
            <person name="Yu Y."/>
            <person name="Currie J."/>
            <person name="Lomeli R."/>
            <person name="Angelova A."/>
            <person name="Collura K."/>
            <person name="Wissotski M."/>
            <person name="Campos D."/>
            <person name="Kudrna D."/>
            <person name="Golser W."/>
            <person name="Ashely E."/>
            <person name="Descour A."/>
            <person name="Fernandes J."/>
            <person name="Soderlund C."/>
            <person name="Walbot V."/>
        </authorList>
    </citation>
    <scope>NUCLEOTIDE SEQUENCE</scope>
    <source>
        <strain evidence="1">B73</strain>
    </source>
</reference>
<dbReference type="EMBL" id="BT085210">
    <property type="protein sequence ID" value="ACR35563.1"/>
    <property type="molecule type" value="mRNA"/>
</dbReference>
<organism evidence="1">
    <name type="scientific">Zea mays</name>
    <name type="common">Maize</name>
    <dbReference type="NCBI Taxonomy" id="4577"/>
    <lineage>
        <taxon>Eukaryota</taxon>
        <taxon>Viridiplantae</taxon>
        <taxon>Streptophyta</taxon>
        <taxon>Embryophyta</taxon>
        <taxon>Tracheophyta</taxon>
        <taxon>Spermatophyta</taxon>
        <taxon>Magnoliopsida</taxon>
        <taxon>Liliopsida</taxon>
        <taxon>Poales</taxon>
        <taxon>Poaceae</taxon>
        <taxon>PACMAD clade</taxon>
        <taxon>Panicoideae</taxon>
        <taxon>Andropogonodae</taxon>
        <taxon>Andropogoneae</taxon>
        <taxon>Tripsacinae</taxon>
        <taxon>Zea</taxon>
    </lineage>
</organism>
<evidence type="ECO:0000313" key="1">
    <source>
        <dbReference type="EMBL" id="ACR35563.1"/>
    </source>
</evidence>
<proteinExistence type="evidence at transcript level"/>
<reference evidence="1" key="1">
    <citation type="journal article" date="2009" name="PLoS Genet.">
        <title>Sequencing, mapping, and analysis of 27,455 maize full-length cDNAs.</title>
        <authorList>
            <person name="Soderlund C."/>
            <person name="Descour A."/>
            <person name="Kudrna D."/>
            <person name="Bomhoff M."/>
            <person name="Boyd L."/>
            <person name="Currie J."/>
            <person name="Angelova A."/>
            <person name="Collura K."/>
            <person name="Wissotski M."/>
            <person name="Ashley E."/>
            <person name="Morrow D."/>
            <person name="Fernandes J."/>
            <person name="Walbot V."/>
            <person name="Yu Y."/>
        </authorList>
    </citation>
    <scope>NUCLEOTIDE SEQUENCE</scope>
    <source>
        <strain evidence="1">B73</strain>
    </source>
</reference>
<name>C4J313_MAIZE</name>